<accession>A0ABS8RWN6</accession>
<feature type="compositionally biased region" description="Polar residues" evidence="1">
    <location>
        <begin position="1"/>
        <end position="11"/>
    </location>
</feature>
<organism evidence="2 3">
    <name type="scientific">Datura stramonium</name>
    <name type="common">Jimsonweed</name>
    <name type="synonym">Common thornapple</name>
    <dbReference type="NCBI Taxonomy" id="4076"/>
    <lineage>
        <taxon>Eukaryota</taxon>
        <taxon>Viridiplantae</taxon>
        <taxon>Streptophyta</taxon>
        <taxon>Embryophyta</taxon>
        <taxon>Tracheophyta</taxon>
        <taxon>Spermatophyta</taxon>
        <taxon>Magnoliopsida</taxon>
        <taxon>eudicotyledons</taxon>
        <taxon>Gunneridae</taxon>
        <taxon>Pentapetalae</taxon>
        <taxon>asterids</taxon>
        <taxon>lamiids</taxon>
        <taxon>Solanales</taxon>
        <taxon>Solanaceae</taxon>
        <taxon>Solanoideae</taxon>
        <taxon>Datureae</taxon>
        <taxon>Datura</taxon>
    </lineage>
</organism>
<feature type="non-terminal residue" evidence="2">
    <location>
        <position position="264"/>
    </location>
</feature>
<dbReference type="EMBL" id="JACEIK010000158">
    <property type="protein sequence ID" value="MCD7451261.1"/>
    <property type="molecule type" value="Genomic_DNA"/>
</dbReference>
<gene>
    <name evidence="2" type="ORF">HAX54_010476</name>
</gene>
<name>A0ABS8RWN6_DATST</name>
<evidence type="ECO:0000313" key="2">
    <source>
        <dbReference type="EMBL" id="MCD7451261.1"/>
    </source>
</evidence>
<evidence type="ECO:0000313" key="3">
    <source>
        <dbReference type="Proteomes" id="UP000823775"/>
    </source>
</evidence>
<feature type="compositionally biased region" description="Polar residues" evidence="1">
    <location>
        <begin position="76"/>
        <end position="104"/>
    </location>
</feature>
<sequence length="264" mass="29818">MGRITEGNSDVSMMGELTERHMINGPSLAPSPKKEIMPPKFQPTKGGARKRSDRAENTCHLRDENTDYEEKVQEVEINSPSPGYQMRSASRQQAVNPPSNEGNDSSAGGSISRSESPNSDVGIGNEASSSPGLTTTAREHLKRSIAEEVRIIDSELPEYPDIEAKYNFYGLGWMSEAPGNYYPTMVREFYVNYIVVLESLCKRRQKPSEVLMQKSIPFRGEMVDISAETINRMLYGPDFMPPVNIVEFEYWMRERQNQHGWLAQ</sequence>
<dbReference type="Proteomes" id="UP000823775">
    <property type="component" value="Unassembled WGS sequence"/>
</dbReference>
<proteinExistence type="predicted"/>
<keyword evidence="3" id="KW-1185">Reference proteome</keyword>
<reference evidence="2 3" key="1">
    <citation type="journal article" date="2021" name="BMC Genomics">
        <title>Datura genome reveals duplications of psychoactive alkaloid biosynthetic genes and high mutation rate following tissue culture.</title>
        <authorList>
            <person name="Rajewski A."/>
            <person name="Carter-House D."/>
            <person name="Stajich J."/>
            <person name="Litt A."/>
        </authorList>
    </citation>
    <scope>NUCLEOTIDE SEQUENCE [LARGE SCALE GENOMIC DNA]</scope>
    <source>
        <strain evidence="2">AR-01</strain>
    </source>
</reference>
<feature type="region of interest" description="Disordered" evidence="1">
    <location>
        <begin position="1"/>
        <end position="139"/>
    </location>
</feature>
<evidence type="ECO:0000256" key="1">
    <source>
        <dbReference type="SAM" id="MobiDB-lite"/>
    </source>
</evidence>
<feature type="compositionally biased region" description="Polar residues" evidence="1">
    <location>
        <begin position="126"/>
        <end position="136"/>
    </location>
</feature>
<protein>
    <submittedName>
        <fullName evidence="2">Uncharacterized protein</fullName>
    </submittedName>
</protein>
<comment type="caution">
    <text evidence="2">The sequence shown here is derived from an EMBL/GenBank/DDBJ whole genome shotgun (WGS) entry which is preliminary data.</text>
</comment>
<feature type="compositionally biased region" description="Basic and acidic residues" evidence="1">
    <location>
        <begin position="53"/>
        <end position="74"/>
    </location>
</feature>
<feature type="compositionally biased region" description="Low complexity" evidence="1">
    <location>
        <begin position="105"/>
        <end position="116"/>
    </location>
</feature>